<dbReference type="PANTHER" id="PTHR13929">
    <property type="entry name" value="1,4-DIHYDROXY-2-NAPHTHOATE OCTAPRENYLTRANSFERASE"/>
    <property type="match status" value="1"/>
</dbReference>
<proteinExistence type="predicted"/>
<feature type="transmembrane region" description="Helical" evidence="9">
    <location>
        <begin position="175"/>
        <end position="193"/>
    </location>
</feature>
<dbReference type="Pfam" id="PF01040">
    <property type="entry name" value="UbiA"/>
    <property type="match status" value="1"/>
</dbReference>
<dbReference type="CDD" id="cd13962">
    <property type="entry name" value="PT_UbiA_UBIAD1"/>
    <property type="match status" value="1"/>
</dbReference>
<protein>
    <submittedName>
        <fullName evidence="10">Prenyltransferase</fullName>
    </submittedName>
</protein>
<sequence length="300" mass="31652">MLNPSVAATLGPMRVPFLLLVPVVVGLGAVTAVSQGVELNLSVLLLTFVGALSAHVAVNALNEYEDFRSGLDLITERTPFSGGTGTLPTHPEKAHYALVVGLLAVALVAIIGLWLCVSRGYGVLVPGIVGLATILTYTRFITRSSVLCLLAPGVAFGPLMVMGTDYVLTGTYSEAGAYASLLPLFLVSNLLLMNQFPDIEPDTRVGRRHLLIRYGTGVGVTTFAVFLVAAYGSVLFAVVADALPVTALLSVLTLPIGVRVWLGLRRHAHDIPLLVPYMGQNVLLTLLTPTLLAFGLLLAL</sequence>
<feature type="transmembrane region" description="Helical" evidence="9">
    <location>
        <begin position="121"/>
        <end position="138"/>
    </location>
</feature>
<reference evidence="10 11" key="1">
    <citation type="submission" date="2023-10" db="EMBL/GenBank/DDBJ databases">
        <title>Two novel species belonging to the OM43/NOR5 clade.</title>
        <authorList>
            <person name="Park M."/>
        </authorList>
    </citation>
    <scope>NUCLEOTIDE SEQUENCE [LARGE SCALE GENOMIC DNA]</scope>
    <source>
        <strain evidence="10 11">IMCC43200</strain>
    </source>
</reference>
<keyword evidence="3" id="KW-0474">Menaquinone biosynthesis</keyword>
<dbReference type="RefSeq" id="WP_407347562.1">
    <property type="nucleotide sequence ID" value="NZ_CP136864.1"/>
</dbReference>
<evidence type="ECO:0000256" key="7">
    <source>
        <dbReference type="ARBA" id="ARBA00022989"/>
    </source>
</evidence>
<keyword evidence="7 9" id="KW-1133">Transmembrane helix</keyword>
<evidence type="ECO:0000256" key="4">
    <source>
        <dbReference type="ARBA" id="ARBA00022475"/>
    </source>
</evidence>
<feature type="transmembrane region" description="Helical" evidence="9">
    <location>
        <begin position="214"/>
        <end position="236"/>
    </location>
</feature>
<dbReference type="InterPro" id="IPR044878">
    <property type="entry name" value="UbiA_sf"/>
</dbReference>
<dbReference type="Gene3D" id="1.10.357.140">
    <property type="entry name" value="UbiA prenyltransferase"/>
    <property type="match status" value="1"/>
</dbReference>
<feature type="transmembrane region" description="Helical" evidence="9">
    <location>
        <begin position="96"/>
        <end position="115"/>
    </location>
</feature>
<organism evidence="10 11">
    <name type="scientific">Congregibacter variabilis</name>
    <dbReference type="NCBI Taxonomy" id="3081200"/>
    <lineage>
        <taxon>Bacteria</taxon>
        <taxon>Pseudomonadati</taxon>
        <taxon>Pseudomonadota</taxon>
        <taxon>Gammaproteobacteria</taxon>
        <taxon>Cellvibrionales</taxon>
        <taxon>Halieaceae</taxon>
        <taxon>Congregibacter</taxon>
    </lineage>
</organism>
<dbReference type="Proteomes" id="UP001626537">
    <property type="component" value="Chromosome"/>
</dbReference>
<accession>A0ABZ0I060</accession>
<keyword evidence="6 9" id="KW-0812">Transmembrane</keyword>
<gene>
    <name evidence="10" type="ORF">R0135_14070</name>
</gene>
<evidence type="ECO:0000256" key="2">
    <source>
        <dbReference type="ARBA" id="ARBA00004863"/>
    </source>
</evidence>
<keyword evidence="8 9" id="KW-0472">Membrane</keyword>
<evidence type="ECO:0000256" key="9">
    <source>
        <dbReference type="SAM" id="Phobius"/>
    </source>
</evidence>
<dbReference type="EMBL" id="CP136864">
    <property type="protein sequence ID" value="WOJ92904.1"/>
    <property type="molecule type" value="Genomic_DNA"/>
</dbReference>
<keyword evidence="11" id="KW-1185">Reference proteome</keyword>
<evidence type="ECO:0000256" key="1">
    <source>
        <dbReference type="ARBA" id="ARBA00004141"/>
    </source>
</evidence>
<feature type="transmembrane region" description="Helical" evidence="9">
    <location>
        <begin position="242"/>
        <end position="262"/>
    </location>
</feature>
<feature type="transmembrane region" description="Helical" evidence="9">
    <location>
        <begin position="274"/>
        <end position="299"/>
    </location>
</feature>
<dbReference type="PIRSF" id="PIRSF005355">
    <property type="entry name" value="UBIAD1"/>
    <property type="match status" value="1"/>
</dbReference>
<evidence type="ECO:0000313" key="10">
    <source>
        <dbReference type="EMBL" id="WOJ92904.1"/>
    </source>
</evidence>
<evidence type="ECO:0000256" key="6">
    <source>
        <dbReference type="ARBA" id="ARBA00022692"/>
    </source>
</evidence>
<dbReference type="PANTHER" id="PTHR13929:SF0">
    <property type="entry name" value="UBIA PRENYLTRANSFERASE DOMAIN-CONTAINING PROTEIN 1"/>
    <property type="match status" value="1"/>
</dbReference>
<feature type="transmembrane region" description="Helical" evidence="9">
    <location>
        <begin position="42"/>
        <end position="61"/>
    </location>
</feature>
<evidence type="ECO:0000256" key="3">
    <source>
        <dbReference type="ARBA" id="ARBA00022428"/>
    </source>
</evidence>
<evidence type="ECO:0000256" key="5">
    <source>
        <dbReference type="ARBA" id="ARBA00022679"/>
    </source>
</evidence>
<dbReference type="InterPro" id="IPR026046">
    <property type="entry name" value="UBIAD1"/>
</dbReference>
<comment type="subcellular location">
    <subcellularLocation>
        <location evidence="1">Membrane</location>
        <topology evidence="1">Multi-pass membrane protein</topology>
    </subcellularLocation>
</comment>
<name>A0ABZ0I060_9GAMM</name>
<keyword evidence="5" id="KW-0808">Transferase</keyword>
<keyword evidence="4" id="KW-1003">Cell membrane</keyword>
<comment type="pathway">
    <text evidence="2">Quinol/quinone metabolism; menaquinone biosynthesis.</text>
</comment>
<evidence type="ECO:0000313" key="11">
    <source>
        <dbReference type="Proteomes" id="UP001626537"/>
    </source>
</evidence>
<dbReference type="InterPro" id="IPR000537">
    <property type="entry name" value="UbiA_prenyltransferase"/>
</dbReference>
<evidence type="ECO:0000256" key="8">
    <source>
        <dbReference type="ARBA" id="ARBA00023136"/>
    </source>
</evidence>